<evidence type="ECO:0008006" key="5">
    <source>
        <dbReference type="Google" id="ProtNLM"/>
    </source>
</evidence>
<organism evidence="3 4">
    <name type="scientific">Thiomicrorhabdus heinhorstiae</name>
    <dbReference type="NCBI Taxonomy" id="2748010"/>
    <lineage>
        <taxon>Bacteria</taxon>
        <taxon>Pseudomonadati</taxon>
        <taxon>Pseudomonadota</taxon>
        <taxon>Gammaproteobacteria</taxon>
        <taxon>Thiotrichales</taxon>
        <taxon>Piscirickettsiaceae</taxon>
        <taxon>Thiomicrorhabdus</taxon>
    </lineage>
</organism>
<name>A0ABS0BZC5_9GAMM</name>
<evidence type="ECO:0000256" key="2">
    <source>
        <dbReference type="SAM" id="SignalP"/>
    </source>
</evidence>
<keyword evidence="2" id="KW-0732">Signal</keyword>
<dbReference type="EMBL" id="JACBGI020000004">
    <property type="protein sequence ID" value="MBF6057437.1"/>
    <property type="molecule type" value="Genomic_DNA"/>
</dbReference>
<evidence type="ECO:0000313" key="4">
    <source>
        <dbReference type="Proteomes" id="UP001193680"/>
    </source>
</evidence>
<keyword evidence="4" id="KW-1185">Reference proteome</keyword>
<sequence>MNLLNNRVSTLLLSGLIAGIGFSLPAEAREDTREYKIYINGPVDHNEQYRHEKNKQQRYEKQYDKRDYGRSDHRQSAPYGRPVSPPPKAYKFATGDRRAIESYYYPKKGHGYAYGHHKPNNPHYYRYRLYEPLPAYIHYRPLPVRLEYGLPKPPRGYVRVEVGGDILLMHLATRIIFDVIRLSNY</sequence>
<gene>
    <name evidence="3" type="ORF">H8792_003700</name>
</gene>
<dbReference type="Gene3D" id="3.10.450.160">
    <property type="entry name" value="inner membrane protein cigr"/>
    <property type="match status" value="1"/>
</dbReference>
<reference evidence="3 4" key="1">
    <citation type="submission" date="2020-06" db="EMBL/GenBank/DDBJ databases">
        <authorList>
            <person name="Scott K."/>
        </authorList>
    </citation>
    <scope>NUCLEOTIDE SEQUENCE [LARGE SCALE GENOMIC DNA]</scope>
    <source>
        <strain evidence="3 4">HH1</strain>
    </source>
</reference>
<dbReference type="RefSeq" id="WP_185977589.1">
    <property type="nucleotide sequence ID" value="NZ_JACBGI020000004.1"/>
</dbReference>
<proteinExistence type="predicted"/>
<evidence type="ECO:0000256" key="1">
    <source>
        <dbReference type="SAM" id="MobiDB-lite"/>
    </source>
</evidence>
<comment type="caution">
    <text evidence="3">The sequence shown here is derived from an EMBL/GenBank/DDBJ whole genome shotgun (WGS) entry which is preliminary data.</text>
</comment>
<feature type="signal peptide" evidence="2">
    <location>
        <begin position="1"/>
        <end position="28"/>
    </location>
</feature>
<feature type="region of interest" description="Disordered" evidence="1">
    <location>
        <begin position="46"/>
        <end position="88"/>
    </location>
</feature>
<dbReference type="Proteomes" id="UP001193680">
    <property type="component" value="Unassembled WGS sequence"/>
</dbReference>
<feature type="chain" id="PRO_5047249816" description="Nickel/cobalt transporter regulator" evidence="2">
    <location>
        <begin position="29"/>
        <end position="185"/>
    </location>
</feature>
<evidence type="ECO:0000313" key="3">
    <source>
        <dbReference type="EMBL" id="MBF6057437.1"/>
    </source>
</evidence>
<accession>A0ABS0BZC5</accession>
<feature type="compositionally biased region" description="Basic and acidic residues" evidence="1">
    <location>
        <begin position="46"/>
        <end position="75"/>
    </location>
</feature>
<reference evidence="3 4" key="2">
    <citation type="submission" date="2020-11" db="EMBL/GenBank/DDBJ databases">
        <title>Sulfur oxidizing isolate from Hospital Hole Sinkhole.</title>
        <authorList>
            <person name="Scott K.M."/>
        </authorList>
    </citation>
    <scope>NUCLEOTIDE SEQUENCE [LARGE SCALE GENOMIC DNA]</scope>
    <source>
        <strain evidence="3 4">HH1</strain>
    </source>
</reference>
<protein>
    <recommendedName>
        <fullName evidence="5">Nickel/cobalt transporter regulator</fullName>
    </recommendedName>
</protein>